<evidence type="ECO:0000313" key="2">
    <source>
        <dbReference type="Proteomes" id="UP001196873"/>
    </source>
</evidence>
<dbReference type="Proteomes" id="UP001196873">
    <property type="component" value="Unassembled WGS sequence"/>
</dbReference>
<evidence type="ECO:0000313" key="1">
    <source>
        <dbReference type="EMBL" id="MBW4865451.1"/>
    </source>
</evidence>
<organism evidence="1 2">
    <name type="scientific">Segatella salivae</name>
    <dbReference type="NCBI Taxonomy" id="228604"/>
    <lineage>
        <taxon>Bacteria</taxon>
        <taxon>Pseudomonadati</taxon>
        <taxon>Bacteroidota</taxon>
        <taxon>Bacteroidia</taxon>
        <taxon>Bacteroidales</taxon>
        <taxon>Prevotellaceae</taxon>
        <taxon>Segatella</taxon>
    </lineage>
</organism>
<sequence length="120" mass="13627">MNRQRYKRRITARLLLLVFAPMLLLTSVHVHRAMPQITTECTACLHHIHHNGHINSIDNQVDNCLLCQFLSLPFLSARTIGVRLFNTVKAKALILLQQALTSFTGQTHSTRAPPFILLHP</sequence>
<accession>A0AAW4NKT9</accession>
<reference evidence="1" key="1">
    <citation type="submission" date="2021-07" db="EMBL/GenBank/DDBJ databases">
        <title>Genomic diversity and antimicrobial resistance of Prevotella spp. isolated from chronic lung disease airways.</title>
        <authorList>
            <person name="Webb K.A."/>
            <person name="Olagoke O.S."/>
            <person name="Baird T."/>
            <person name="Neill J."/>
            <person name="Pham A."/>
            <person name="Wells T.J."/>
            <person name="Ramsay K.A."/>
            <person name="Bell S.C."/>
            <person name="Sarovich D.S."/>
            <person name="Price E.P."/>
        </authorList>
    </citation>
    <scope>NUCLEOTIDE SEQUENCE</scope>
    <source>
        <strain evidence="1">SCHI0047.S.3</strain>
    </source>
</reference>
<proteinExistence type="predicted"/>
<protein>
    <recommendedName>
        <fullName evidence="3">Secreted protein</fullName>
    </recommendedName>
</protein>
<name>A0AAW4NKT9_9BACT</name>
<comment type="caution">
    <text evidence="1">The sequence shown here is derived from an EMBL/GenBank/DDBJ whole genome shotgun (WGS) entry which is preliminary data.</text>
</comment>
<evidence type="ECO:0008006" key="3">
    <source>
        <dbReference type="Google" id="ProtNLM"/>
    </source>
</evidence>
<gene>
    <name evidence="1" type="ORF">KZY68_05360</name>
</gene>
<dbReference type="RefSeq" id="WP_219425010.1">
    <property type="nucleotide sequence ID" value="NZ_JAHXQY010000002.1"/>
</dbReference>
<dbReference type="EMBL" id="JAHXRF010000007">
    <property type="protein sequence ID" value="MBW4865451.1"/>
    <property type="molecule type" value="Genomic_DNA"/>
</dbReference>
<dbReference type="AlphaFoldDB" id="A0AAW4NKT9"/>